<organism evidence="2 3">
    <name type="scientific">Basidiobolus ranarum</name>
    <dbReference type="NCBI Taxonomy" id="34480"/>
    <lineage>
        <taxon>Eukaryota</taxon>
        <taxon>Fungi</taxon>
        <taxon>Fungi incertae sedis</taxon>
        <taxon>Zoopagomycota</taxon>
        <taxon>Entomophthoromycotina</taxon>
        <taxon>Basidiobolomycetes</taxon>
        <taxon>Basidiobolales</taxon>
        <taxon>Basidiobolaceae</taxon>
        <taxon>Basidiobolus</taxon>
    </lineage>
</organism>
<keyword evidence="1" id="KW-1133">Transmembrane helix</keyword>
<evidence type="ECO:0000256" key="1">
    <source>
        <dbReference type="SAM" id="Phobius"/>
    </source>
</evidence>
<evidence type="ECO:0000313" key="2">
    <source>
        <dbReference type="EMBL" id="KAK9710924.1"/>
    </source>
</evidence>
<proteinExistence type="predicted"/>
<feature type="transmembrane region" description="Helical" evidence="1">
    <location>
        <begin position="282"/>
        <end position="305"/>
    </location>
</feature>
<reference evidence="2 3" key="1">
    <citation type="submission" date="2023-04" db="EMBL/GenBank/DDBJ databases">
        <title>Genome of Basidiobolus ranarum AG-B5.</title>
        <authorList>
            <person name="Stajich J.E."/>
            <person name="Carter-House D."/>
            <person name="Gryganskyi A."/>
        </authorList>
    </citation>
    <scope>NUCLEOTIDE SEQUENCE [LARGE SCALE GENOMIC DNA]</scope>
    <source>
        <strain evidence="2 3">AG-B5</strain>
    </source>
</reference>
<keyword evidence="1" id="KW-0812">Transmembrane</keyword>
<accession>A0ABR2VZ10</accession>
<dbReference type="EMBL" id="JASJQH010007314">
    <property type="protein sequence ID" value="KAK9710924.1"/>
    <property type="molecule type" value="Genomic_DNA"/>
</dbReference>
<feature type="transmembrane region" description="Helical" evidence="1">
    <location>
        <begin position="143"/>
        <end position="160"/>
    </location>
</feature>
<comment type="caution">
    <text evidence="2">The sequence shown here is derived from an EMBL/GenBank/DDBJ whole genome shotgun (WGS) entry which is preliminary data.</text>
</comment>
<protein>
    <submittedName>
        <fullName evidence="2">Uncharacterized protein</fullName>
    </submittedName>
</protein>
<feature type="transmembrane region" description="Helical" evidence="1">
    <location>
        <begin position="311"/>
        <end position="336"/>
    </location>
</feature>
<sequence length="374" mass="41953">MGLRKGAEVGEWQFRTQTITGQFADKNDVTLQLRLLPAGQTSNHDTTSATLAKELAMMIPIESSRISCRYLRADYGGEIYQVTLKKAHDSNGVNPVSSLITYFDQMIAKKETSALNGGVVTQYIDAQYGAKIEENMFAQNRNIFIAGGVVIVLLAALYAVCHRRFPESNNMILFVLAVSLFNFIAYLMFVIFNSSDVPYLRIPSVIFLILPFAFYMLSSTMIIVKEVSENPAFHEWFAHRTMITALISLLASINPVLLNILRSRFAGFNNLNAPFSDNVSKRILYCTAIGLLLSDLPHLIIQSLFKTSNGYFTLFPFLSMVSSILGMLFSIIGHIYNHLAFKKMPRKLSKKKGWAELREGGAFEMSDTHPQIKI</sequence>
<evidence type="ECO:0000313" key="3">
    <source>
        <dbReference type="Proteomes" id="UP001479436"/>
    </source>
</evidence>
<feature type="transmembrane region" description="Helical" evidence="1">
    <location>
        <begin position="172"/>
        <end position="192"/>
    </location>
</feature>
<gene>
    <name evidence="2" type="ORF">K7432_008150</name>
</gene>
<keyword evidence="3" id="KW-1185">Reference proteome</keyword>
<keyword evidence="1" id="KW-0472">Membrane</keyword>
<feature type="transmembrane region" description="Helical" evidence="1">
    <location>
        <begin position="204"/>
        <end position="224"/>
    </location>
</feature>
<feature type="transmembrane region" description="Helical" evidence="1">
    <location>
        <begin position="236"/>
        <end position="261"/>
    </location>
</feature>
<name>A0ABR2VZ10_9FUNG</name>
<dbReference type="Proteomes" id="UP001479436">
    <property type="component" value="Unassembled WGS sequence"/>
</dbReference>